<dbReference type="SUPFAM" id="SSF52833">
    <property type="entry name" value="Thioredoxin-like"/>
    <property type="match status" value="1"/>
</dbReference>
<dbReference type="InterPro" id="IPR007332">
    <property type="entry name" value="DUF411"/>
</dbReference>
<accession>A0A1V8M181</accession>
<dbReference type="RefSeq" id="WP_080524234.1">
    <property type="nucleotide sequence ID" value="NZ_LPUF01000004.1"/>
</dbReference>
<dbReference type="EMBL" id="LPUF01000004">
    <property type="protein sequence ID" value="OQK15282.1"/>
    <property type="molecule type" value="Genomic_DNA"/>
</dbReference>
<organism evidence="2 3">
    <name type="scientific">Methyloprofundus sedimenti</name>
    <dbReference type="NCBI Taxonomy" id="1420851"/>
    <lineage>
        <taxon>Bacteria</taxon>
        <taxon>Pseudomonadati</taxon>
        <taxon>Pseudomonadota</taxon>
        <taxon>Gammaproteobacteria</taxon>
        <taxon>Methylococcales</taxon>
        <taxon>Methylococcaceae</taxon>
        <taxon>Methyloprofundus</taxon>
    </lineage>
</organism>
<dbReference type="Pfam" id="PF04214">
    <property type="entry name" value="DUF411"/>
    <property type="match status" value="1"/>
</dbReference>
<sequence length="164" mass="18157">MKKVAIAISIICIFGFKFNISHAESVWDEPTIIVQEGKRIEAVVYRSPTCGCCSKWLAHLKTHGFNVQDNVVEDIQQIKDKYGVSRSLSSCHTAIIDGYVVEGHVPANDIKTMLRDKPGIKGLTVPGMEVGTPGMEMGDKQAPFNVMAFDSDGQVKLYKAYDKY</sequence>
<dbReference type="STRING" id="1420851.AU255_17550"/>
<evidence type="ECO:0000256" key="1">
    <source>
        <dbReference type="SAM" id="SignalP"/>
    </source>
</evidence>
<evidence type="ECO:0000313" key="2">
    <source>
        <dbReference type="EMBL" id="OQK15282.1"/>
    </source>
</evidence>
<dbReference type="AlphaFoldDB" id="A0A1V8M181"/>
<dbReference type="InterPro" id="IPR036249">
    <property type="entry name" value="Thioredoxin-like_sf"/>
</dbReference>
<gene>
    <name evidence="2" type="ORF">AU255_17550</name>
</gene>
<evidence type="ECO:0008006" key="4">
    <source>
        <dbReference type="Google" id="ProtNLM"/>
    </source>
</evidence>
<comment type="caution">
    <text evidence="2">The sequence shown here is derived from an EMBL/GenBank/DDBJ whole genome shotgun (WGS) entry which is preliminary data.</text>
</comment>
<name>A0A1V8M181_9GAMM</name>
<protein>
    <recommendedName>
        <fullName evidence="4">CopG family transcriptional regulator</fullName>
    </recommendedName>
</protein>
<reference evidence="2 3" key="1">
    <citation type="submission" date="2015-12" db="EMBL/GenBank/DDBJ databases">
        <authorList>
            <person name="Shamseldin A."/>
            <person name="Moawad H."/>
            <person name="Abd El-Rahim W.M."/>
            <person name="Sadowsky M.J."/>
        </authorList>
    </citation>
    <scope>NUCLEOTIDE SEQUENCE [LARGE SCALE GENOMIC DNA]</scope>
    <source>
        <strain evidence="2 3">WF1</strain>
    </source>
</reference>
<dbReference type="OrthoDB" id="14727at2"/>
<dbReference type="Proteomes" id="UP000191980">
    <property type="component" value="Unassembled WGS sequence"/>
</dbReference>
<feature type="signal peptide" evidence="1">
    <location>
        <begin position="1"/>
        <end position="23"/>
    </location>
</feature>
<feature type="chain" id="PRO_5013252249" description="CopG family transcriptional regulator" evidence="1">
    <location>
        <begin position="24"/>
        <end position="164"/>
    </location>
</feature>
<evidence type="ECO:0000313" key="3">
    <source>
        <dbReference type="Proteomes" id="UP000191980"/>
    </source>
</evidence>
<keyword evidence="3" id="KW-1185">Reference proteome</keyword>
<keyword evidence="1" id="KW-0732">Signal</keyword>
<proteinExistence type="predicted"/>